<gene>
    <name evidence="1" type="ORF">SAMN06297397_2266</name>
</gene>
<organism evidence="1 2">
    <name type="scientific">Aristaeella lactis</name>
    <dbReference type="NCBI Taxonomy" id="3046383"/>
    <lineage>
        <taxon>Bacteria</taxon>
        <taxon>Bacillati</taxon>
        <taxon>Bacillota</taxon>
        <taxon>Clostridia</taxon>
        <taxon>Eubacteriales</taxon>
        <taxon>Aristaeellaceae</taxon>
        <taxon>Aristaeella</taxon>
    </lineage>
</organism>
<dbReference type="Proteomes" id="UP000192328">
    <property type="component" value="Unassembled WGS sequence"/>
</dbReference>
<evidence type="ECO:0000313" key="2">
    <source>
        <dbReference type="Proteomes" id="UP000192328"/>
    </source>
</evidence>
<sequence length="214" mass="23981">MLPVSCLSRFQYLCGSFSGNIDTVPAGLYNDVMKERKYKEDWVNETRFDDRGKEKRVPVYRGPVFGLAPDCDKKSLLLRALLPWLGCLILLVLFFWLDFPGTRILYVFLPAALALFPCFYWAAGLWALFRAPDRMTRLQKENSIGRILRSAVGCTVFSFAALAGEVIFLLSGGDASREYPGLLILLGAAILALGAVNMFRTVHSRLSKEDNIQS</sequence>
<protein>
    <submittedName>
        <fullName evidence="1">Uncharacterized protein</fullName>
    </submittedName>
</protein>
<dbReference type="EMBL" id="FWXZ01000004">
    <property type="protein sequence ID" value="SMC73521.1"/>
    <property type="molecule type" value="Genomic_DNA"/>
</dbReference>
<proteinExistence type="predicted"/>
<comment type="caution">
    <text evidence="1">The sequence shown here is derived from an EMBL/GenBank/DDBJ whole genome shotgun (WGS) entry which is preliminary data.</text>
</comment>
<accession>A0AC61PN61</accession>
<reference evidence="1" key="1">
    <citation type="submission" date="2017-04" db="EMBL/GenBank/DDBJ databases">
        <authorList>
            <person name="Varghese N."/>
            <person name="Submissions S."/>
        </authorList>
    </citation>
    <scope>NUCLEOTIDE SEQUENCE</scope>
    <source>
        <strain evidence="1">WTE2008</strain>
    </source>
</reference>
<evidence type="ECO:0000313" key="1">
    <source>
        <dbReference type="EMBL" id="SMC73521.1"/>
    </source>
</evidence>
<keyword evidence="2" id="KW-1185">Reference proteome</keyword>
<name>A0AC61PN61_9FIRM</name>